<sequence>MEHGSAGRVYRKILAIRHLSDTTFVLRFERLGLDFEPGQYLSVGLKNDINMREYSVYSPIAADYLEILVKEVESGYVSPRLKRLKPGDLIYAEGPFGFFTISPEQRRMPLYFIATGTGISPFHCFTGSDPRLNYTLLHGIRDRGEAYEHQWYDANRLVACLSRDPQGVSGEHRTWSGRVTSKLLSMASDGGLSPEGQYYLCGNCDMIYEAYDIITQAGVEANQIFAEVYF</sequence>
<dbReference type="Gene3D" id="2.40.30.10">
    <property type="entry name" value="Translation factors"/>
    <property type="match status" value="1"/>
</dbReference>
<protein>
    <recommendedName>
        <fullName evidence="1">FAD-binding FR-type domain-containing protein</fullName>
    </recommendedName>
</protein>
<dbReference type="OrthoDB" id="9784483at2"/>
<dbReference type="EMBL" id="JNUP01000029">
    <property type="protein sequence ID" value="KGE73387.1"/>
    <property type="molecule type" value="Genomic_DNA"/>
</dbReference>
<dbReference type="eggNOG" id="COG1018">
    <property type="taxonomic scope" value="Bacteria"/>
</dbReference>
<dbReference type="InterPro" id="IPR017938">
    <property type="entry name" value="Riboflavin_synthase-like_b-brl"/>
</dbReference>
<accession>A0A098R3U7</accession>
<dbReference type="PROSITE" id="PS51384">
    <property type="entry name" value="FAD_FR"/>
    <property type="match status" value="1"/>
</dbReference>
<dbReference type="PRINTS" id="PR00410">
    <property type="entry name" value="PHEHYDRXLASE"/>
</dbReference>
<dbReference type="PANTHER" id="PTHR47354">
    <property type="entry name" value="NADH OXIDOREDUCTASE HCR"/>
    <property type="match status" value="1"/>
</dbReference>
<dbReference type="SUPFAM" id="SSF63380">
    <property type="entry name" value="Riboflavin synthase domain-like"/>
    <property type="match status" value="1"/>
</dbReference>
<dbReference type="PANTHER" id="PTHR47354:SF5">
    <property type="entry name" value="PROTEIN RFBI"/>
    <property type="match status" value="1"/>
</dbReference>
<dbReference type="Proteomes" id="UP000029692">
    <property type="component" value="Unassembled WGS sequence"/>
</dbReference>
<dbReference type="InterPro" id="IPR001433">
    <property type="entry name" value="OxRdtase_FAD/NAD-bd"/>
</dbReference>
<dbReference type="Gene3D" id="3.40.50.80">
    <property type="entry name" value="Nucleotide-binding domain of ferredoxin-NADP reductase (FNR) module"/>
    <property type="match status" value="1"/>
</dbReference>
<dbReference type="InterPro" id="IPR017927">
    <property type="entry name" value="FAD-bd_FR_type"/>
</dbReference>
<gene>
    <name evidence="2" type="ORF">DC28_03690</name>
</gene>
<proteinExistence type="predicted"/>
<keyword evidence="3" id="KW-1185">Reference proteome</keyword>
<reference evidence="2 3" key="1">
    <citation type="submission" date="2014-05" db="EMBL/GenBank/DDBJ databases">
        <title>De novo Genome Sequence of Spirocheata sp.</title>
        <authorList>
            <person name="Shivani Y."/>
            <person name="Subhash Y."/>
            <person name="Tushar L."/>
            <person name="Sasikala C."/>
            <person name="Ramana C.V."/>
        </authorList>
    </citation>
    <scope>NUCLEOTIDE SEQUENCE [LARGE SCALE GENOMIC DNA]</scope>
    <source>
        <strain evidence="2 3">JC230</strain>
    </source>
</reference>
<dbReference type="Pfam" id="PF00970">
    <property type="entry name" value="FAD_binding_6"/>
    <property type="match status" value="1"/>
</dbReference>
<evidence type="ECO:0000259" key="1">
    <source>
        <dbReference type="PROSITE" id="PS51384"/>
    </source>
</evidence>
<dbReference type="SUPFAM" id="SSF52343">
    <property type="entry name" value="Ferredoxin reductase-like, C-terminal NADP-linked domain"/>
    <property type="match status" value="1"/>
</dbReference>
<dbReference type="GO" id="GO:0016491">
    <property type="term" value="F:oxidoreductase activity"/>
    <property type="evidence" value="ECO:0007669"/>
    <property type="project" value="InterPro"/>
</dbReference>
<evidence type="ECO:0000313" key="2">
    <source>
        <dbReference type="EMBL" id="KGE73387.1"/>
    </source>
</evidence>
<dbReference type="InterPro" id="IPR039261">
    <property type="entry name" value="FNR_nucleotide-bd"/>
</dbReference>
<dbReference type="InterPro" id="IPR050415">
    <property type="entry name" value="MRET"/>
</dbReference>
<dbReference type="RefSeq" id="WP_037546044.1">
    <property type="nucleotide sequence ID" value="NZ_JNUP01000029.1"/>
</dbReference>
<dbReference type="AlphaFoldDB" id="A0A098R3U7"/>
<dbReference type="InterPro" id="IPR008333">
    <property type="entry name" value="Cbr1-like_FAD-bd_dom"/>
</dbReference>
<comment type="caution">
    <text evidence="2">The sequence shown here is derived from an EMBL/GenBank/DDBJ whole genome shotgun (WGS) entry which is preliminary data.</text>
</comment>
<name>A0A098R3U7_9SPIO</name>
<dbReference type="STRING" id="1480694.DC28_03690"/>
<organism evidence="2 3">
    <name type="scientific">Spirochaeta lutea</name>
    <dbReference type="NCBI Taxonomy" id="1480694"/>
    <lineage>
        <taxon>Bacteria</taxon>
        <taxon>Pseudomonadati</taxon>
        <taxon>Spirochaetota</taxon>
        <taxon>Spirochaetia</taxon>
        <taxon>Spirochaetales</taxon>
        <taxon>Spirochaetaceae</taxon>
        <taxon>Spirochaeta</taxon>
    </lineage>
</organism>
<evidence type="ECO:0000313" key="3">
    <source>
        <dbReference type="Proteomes" id="UP000029692"/>
    </source>
</evidence>
<feature type="domain" description="FAD-binding FR-type" evidence="1">
    <location>
        <begin position="6"/>
        <end position="102"/>
    </location>
</feature>
<dbReference type="Pfam" id="PF00175">
    <property type="entry name" value="NAD_binding_1"/>
    <property type="match status" value="1"/>
</dbReference>